<reference evidence="1 2" key="1">
    <citation type="journal article" date="2022" name="Gigascience">
        <title>A chromosome-level genome assembly and annotation of the desert horned lizard, Phrynosoma platyrhinos, provides insight into chromosomal rearrangements among reptiles.</title>
        <authorList>
            <person name="Koochekian N."/>
            <person name="Ascanio A."/>
            <person name="Farleigh K."/>
            <person name="Card D.C."/>
            <person name="Schield D.R."/>
            <person name="Castoe T.A."/>
            <person name="Jezkova T."/>
        </authorList>
    </citation>
    <scope>NUCLEOTIDE SEQUENCE [LARGE SCALE GENOMIC DNA]</scope>
    <source>
        <strain evidence="1">NK-2021</strain>
    </source>
</reference>
<dbReference type="EMBL" id="JAIPUX010000439">
    <property type="protein sequence ID" value="KAH0630467.1"/>
    <property type="molecule type" value="Genomic_DNA"/>
</dbReference>
<dbReference type="Proteomes" id="UP000826234">
    <property type="component" value="Unassembled WGS sequence"/>
</dbReference>
<evidence type="ECO:0000313" key="2">
    <source>
        <dbReference type="Proteomes" id="UP000826234"/>
    </source>
</evidence>
<gene>
    <name evidence="1" type="ORF">JD844_013508</name>
</gene>
<feature type="non-terminal residue" evidence="1">
    <location>
        <position position="46"/>
    </location>
</feature>
<name>A0ABQ7TLX6_PHRPL</name>
<sequence>MFGPEITGTTAWVSTMVVKLILSLWTTGRLTPPLLRSLILPQLTVL</sequence>
<organism evidence="1 2">
    <name type="scientific">Phrynosoma platyrhinos</name>
    <name type="common">Desert horned lizard</name>
    <dbReference type="NCBI Taxonomy" id="52577"/>
    <lineage>
        <taxon>Eukaryota</taxon>
        <taxon>Metazoa</taxon>
        <taxon>Chordata</taxon>
        <taxon>Craniata</taxon>
        <taxon>Vertebrata</taxon>
        <taxon>Euteleostomi</taxon>
        <taxon>Lepidosauria</taxon>
        <taxon>Squamata</taxon>
        <taxon>Bifurcata</taxon>
        <taxon>Unidentata</taxon>
        <taxon>Episquamata</taxon>
        <taxon>Toxicofera</taxon>
        <taxon>Iguania</taxon>
        <taxon>Phrynosomatidae</taxon>
        <taxon>Phrynosomatinae</taxon>
        <taxon>Phrynosoma</taxon>
    </lineage>
</organism>
<proteinExistence type="predicted"/>
<protein>
    <submittedName>
        <fullName evidence="1">Uncharacterized protein</fullName>
    </submittedName>
</protein>
<comment type="caution">
    <text evidence="1">The sequence shown here is derived from an EMBL/GenBank/DDBJ whole genome shotgun (WGS) entry which is preliminary data.</text>
</comment>
<evidence type="ECO:0000313" key="1">
    <source>
        <dbReference type="EMBL" id="KAH0630467.1"/>
    </source>
</evidence>
<accession>A0ABQ7TLX6</accession>
<keyword evidence="2" id="KW-1185">Reference proteome</keyword>